<keyword evidence="2" id="KW-1185">Reference proteome</keyword>
<evidence type="ECO:0000313" key="1">
    <source>
        <dbReference type="EMBL" id="KAH6942595.1"/>
    </source>
</evidence>
<protein>
    <submittedName>
        <fullName evidence="1">Uncharacterized protein</fullName>
    </submittedName>
</protein>
<organism evidence="1 2">
    <name type="scientific">Hyalomma asiaticum</name>
    <name type="common">Tick</name>
    <dbReference type="NCBI Taxonomy" id="266040"/>
    <lineage>
        <taxon>Eukaryota</taxon>
        <taxon>Metazoa</taxon>
        <taxon>Ecdysozoa</taxon>
        <taxon>Arthropoda</taxon>
        <taxon>Chelicerata</taxon>
        <taxon>Arachnida</taxon>
        <taxon>Acari</taxon>
        <taxon>Parasitiformes</taxon>
        <taxon>Ixodida</taxon>
        <taxon>Ixodoidea</taxon>
        <taxon>Ixodidae</taxon>
        <taxon>Hyalomminae</taxon>
        <taxon>Hyalomma</taxon>
    </lineage>
</organism>
<evidence type="ECO:0000313" key="2">
    <source>
        <dbReference type="Proteomes" id="UP000821845"/>
    </source>
</evidence>
<sequence>MGGDVTTNELRNALGHMNSNTSPGSNGLPTAFYITFFEVIGAFLLPAINTVLRRRIKPPSFGKGQTVIYLTEVRGRPE</sequence>
<dbReference type="Proteomes" id="UP000821845">
    <property type="component" value="Chromosome 10"/>
</dbReference>
<gene>
    <name evidence="1" type="ORF">HPB50_008252</name>
</gene>
<name>A0ACB7T6N9_HYAAI</name>
<reference evidence="1" key="1">
    <citation type="submission" date="2020-05" db="EMBL/GenBank/DDBJ databases">
        <title>Large-scale comparative analyses of tick genomes elucidate their genetic diversity and vector capacities.</title>
        <authorList>
            <person name="Jia N."/>
            <person name="Wang J."/>
            <person name="Shi W."/>
            <person name="Du L."/>
            <person name="Sun Y."/>
            <person name="Zhan W."/>
            <person name="Jiang J."/>
            <person name="Wang Q."/>
            <person name="Zhang B."/>
            <person name="Ji P."/>
            <person name="Sakyi L.B."/>
            <person name="Cui X."/>
            <person name="Yuan T."/>
            <person name="Jiang B."/>
            <person name="Yang W."/>
            <person name="Lam T.T.-Y."/>
            <person name="Chang Q."/>
            <person name="Ding S."/>
            <person name="Wang X."/>
            <person name="Zhu J."/>
            <person name="Ruan X."/>
            <person name="Zhao L."/>
            <person name="Wei J."/>
            <person name="Que T."/>
            <person name="Du C."/>
            <person name="Cheng J."/>
            <person name="Dai P."/>
            <person name="Han X."/>
            <person name="Huang E."/>
            <person name="Gao Y."/>
            <person name="Liu J."/>
            <person name="Shao H."/>
            <person name="Ye R."/>
            <person name="Li L."/>
            <person name="Wei W."/>
            <person name="Wang X."/>
            <person name="Wang C."/>
            <person name="Yang T."/>
            <person name="Huo Q."/>
            <person name="Li W."/>
            <person name="Guo W."/>
            <person name="Chen H."/>
            <person name="Zhou L."/>
            <person name="Ni X."/>
            <person name="Tian J."/>
            <person name="Zhou Y."/>
            <person name="Sheng Y."/>
            <person name="Liu T."/>
            <person name="Pan Y."/>
            <person name="Xia L."/>
            <person name="Li J."/>
            <person name="Zhao F."/>
            <person name="Cao W."/>
        </authorList>
    </citation>
    <scope>NUCLEOTIDE SEQUENCE</scope>
    <source>
        <strain evidence="1">Hyas-2018</strain>
    </source>
</reference>
<dbReference type="EMBL" id="CM023490">
    <property type="protein sequence ID" value="KAH6942595.1"/>
    <property type="molecule type" value="Genomic_DNA"/>
</dbReference>
<accession>A0ACB7T6N9</accession>
<proteinExistence type="predicted"/>
<comment type="caution">
    <text evidence="1">The sequence shown here is derived from an EMBL/GenBank/DDBJ whole genome shotgun (WGS) entry which is preliminary data.</text>
</comment>